<keyword evidence="2" id="KW-0479">Metal-binding</keyword>
<dbReference type="InterPro" id="IPR051460">
    <property type="entry name" value="HdrC_iron-sulfur_subunit"/>
</dbReference>
<feature type="transmembrane region" description="Helical" evidence="6">
    <location>
        <begin position="6"/>
        <end position="24"/>
    </location>
</feature>
<feature type="transmembrane region" description="Helical" evidence="6">
    <location>
        <begin position="106"/>
        <end position="131"/>
    </location>
</feature>
<keyword evidence="6" id="KW-0472">Membrane</keyword>
<evidence type="ECO:0000256" key="4">
    <source>
        <dbReference type="ARBA" id="ARBA00023004"/>
    </source>
</evidence>
<dbReference type="PROSITE" id="PS00198">
    <property type="entry name" value="4FE4S_FER_1"/>
    <property type="match status" value="2"/>
</dbReference>
<dbReference type="PANTHER" id="PTHR43255:SF1">
    <property type="entry name" value="IRON-SULFUR-BINDING OXIDOREDUCTASE FADF-RELATED"/>
    <property type="match status" value="1"/>
</dbReference>
<keyword evidence="6" id="KW-0812">Transmembrane</keyword>
<proteinExistence type="predicted"/>
<feature type="transmembrane region" description="Helical" evidence="6">
    <location>
        <begin position="68"/>
        <end position="94"/>
    </location>
</feature>
<dbReference type="GO" id="GO:0016491">
    <property type="term" value="F:oxidoreductase activity"/>
    <property type="evidence" value="ECO:0007669"/>
    <property type="project" value="UniProtKB-KW"/>
</dbReference>
<dbReference type="SUPFAM" id="SSF46548">
    <property type="entry name" value="alpha-helical ferredoxin"/>
    <property type="match status" value="1"/>
</dbReference>
<evidence type="ECO:0000256" key="6">
    <source>
        <dbReference type="SAM" id="Phobius"/>
    </source>
</evidence>
<name>A0A3D9N3X6_9FLAO</name>
<protein>
    <submittedName>
        <fullName evidence="8">4Fe-4S dicluster protein</fullName>
    </submittedName>
</protein>
<feature type="transmembrane region" description="Helical" evidence="6">
    <location>
        <begin position="209"/>
        <end position="227"/>
    </location>
</feature>
<evidence type="ECO:0000256" key="2">
    <source>
        <dbReference type="ARBA" id="ARBA00022723"/>
    </source>
</evidence>
<keyword evidence="1" id="KW-0004">4Fe-4S</keyword>
<evidence type="ECO:0000313" key="9">
    <source>
        <dbReference type="Proteomes" id="UP000256919"/>
    </source>
</evidence>
<dbReference type="InterPro" id="IPR009051">
    <property type="entry name" value="Helical_ferredxn"/>
</dbReference>
<evidence type="ECO:0000256" key="3">
    <source>
        <dbReference type="ARBA" id="ARBA00023002"/>
    </source>
</evidence>
<dbReference type="PANTHER" id="PTHR43255">
    <property type="entry name" value="IRON-SULFUR-BINDING OXIDOREDUCTASE FADF-RELATED-RELATED"/>
    <property type="match status" value="1"/>
</dbReference>
<keyword evidence="6" id="KW-1133">Transmembrane helix</keyword>
<dbReference type="PROSITE" id="PS51379">
    <property type="entry name" value="4FE4S_FER_2"/>
    <property type="match status" value="2"/>
</dbReference>
<dbReference type="RefSeq" id="WP_115808648.1">
    <property type="nucleotide sequence ID" value="NZ_QREI01000002.1"/>
</dbReference>
<feature type="domain" description="4Fe-4S ferredoxin-type" evidence="7">
    <location>
        <begin position="361"/>
        <end position="394"/>
    </location>
</feature>
<dbReference type="Proteomes" id="UP000256919">
    <property type="component" value="Unassembled WGS sequence"/>
</dbReference>
<organism evidence="8 9">
    <name type="scientific">Winogradskyella pacifica</name>
    <dbReference type="NCBI Taxonomy" id="664642"/>
    <lineage>
        <taxon>Bacteria</taxon>
        <taxon>Pseudomonadati</taxon>
        <taxon>Bacteroidota</taxon>
        <taxon>Flavobacteriia</taxon>
        <taxon>Flavobacteriales</taxon>
        <taxon>Flavobacteriaceae</taxon>
        <taxon>Winogradskyella</taxon>
    </lineage>
</organism>
<evidence type="ECO:0000259" key="7">
    <source>
        <dbReference type="PROSITE" id="PS51379"/>
    </source>
</evidence>
<reference evidence="8 9" key="1">
    <citation type="submission" date="2018-07" db="EMBL/GenBank/DDBJ databases">
        <title>Genomic Encyclopedia of Type Strains, Phase III (KMG-III): the genomes of soil and plant-associated and newly described type strains.</title>
        <authorList>
            <person name="Whitman W."/>
        </authorList>
    </citation>
    <scope>NUCLEOTIDE SEQUENCE [LARGE SCALE GENOMIC DNA]</scope>
    <source>
        <strain evidence="8 9">CECT 7948</strain>
    </source>
</reference>
<dbReference type="Pfam" id="PF13187">
    <property type="entry name" value="Fer4_9"/>
    <property type="match status" value="1"/>
</dbReference>
<keyword evidence="5" id="KW-0411">Iron-sulfur</keyword>
<dbReference type="SUPFAM" id="SSF103501">
    <property type="entry name" value="Respiratory nitrate reductase 1 gamma chain"/>
    <property type="match status" value="1"/>
</dbReference>
<dbReference type="Gene3D" id="1.20.950.20">
    <property type="entry name" value="Transmembrane di-heme cytochromes, Chain C"/>
    <property type="match status" value="1"/>
</dbReference>
<dbReference type="InterPro" id="IPR017900">
    <property type="entry name" value="4Fe4S_Fe_S_CS"/>
</dbReference>
<sequence length="437" mass="49453">MEYLPNIIFAVILILGIGYFVRNIKKIIRNIKLGQEVDASDNKSQRWKNVAYIALGQSKMVKRPVSGFLHAIVYVGFIIINIEVLEIIIDGLFGTHRIGQQVLPEWLYGFLIGSFEILSVLVLVSVIVFWLRRNVIKIKRFLSSEMKGWPKSDGNIILYFEVVLMCLFLVMNATDTVFQTAGSGNVISQFIAPWFDGLSVGTLYIVEKTAWWLHIVGILIFLNYLYFSKHLHILLAFPNVYLGRVEPKGKFNNLDAVTAEVKLMMDPDADPYAAPAETSEDDVPAKFGASEVMDLNQIQLLNAYTCTECGRCTSECPANLTGKKLSPRKIMMDTRDRLEEVGKNIEANKGKFVDDGKQLLGDYITNEELWACTTCNACVEACPVSINPLSIIMDMRRYLVMEQSAAPMELNNMMTNIENNGAPWPYNQMDRLNWKDE</sequence>
<dbReference type="InterPro" id="IPR017896">
    <property type="entry name" value="4Fe4S_Fe-S-bd"/>
</dbReference>
<dbReference type="AlphaFoldDB" id="A0A3D9N3X6"/>
<keyword evidence="4" id="KW-0408">Iron</keyword>
<comment type="caution">
    <text evidence="8">The sequence shown here is derived from an EMBL/GenBank/DDBJ whole genome shotgun (WGS) entry which is preliminary data.</text>
</comment>
<dbReference type="GO" id="GO:0005886">
    <property type="term" value="C:plasma membrane"/>
    <property type="evidence" value="ECO:0007669"/>
    <property type="project" value="TreeGrafter"/>
</dbReference>
<dbReference type="GO" id="GO:0046872">
    <property type="term" value="F:metal ion binding"/>
    <property type="evidence" value="ECO:0007669"/>
    <property type="project" value="UniProtKB-KW"/>
</dbReference>
<evidence type="ECO:0000256" key="1">
    <source>
        <dbReference type="ARBA" id="ARBA00022485"/>
    </source>
</evidence>
<evidence type="ECO:0000256" key="5">
    <source>
        <dbReference type="ARBA" id="ARBA00023014"/>
    </source>
</evidence>
<dbReference type="Gene3D" id="1.10.1060.10">
    <property type="entry name" value="Alpha-helical ferredoxin"/>
    <property type="match status" value="1"/>
</dbReference>
<dbReference type="GO" id="GO:0051539">
    <property type="term" value="F:4 iron, 4 sulfur cluster binding"/>
    <property type="evidence" value="ECO:0007669"/>
    <property type="project" value="UniProtKB-KW"/>
</dbReference>
<dbReference type="InterPro" id="IPR036197">
    <property type="entry name" value="NarG-like_sf"/>
</dbReference>
<feature type="transmembrane region" description="Helical" evidence="6">
    <location>
        <begin position="156"/>
        <end position="174"/>
    </location>
</feature>
<gene>
    <name evidence="8" type="ORF">DFQ09_102255</name>
</gene>
<dbReference type="EMBL" id="QREI01000002">
    <property type="protein sequence ID" value="REE25664.1"/>
    <property type="molecule type" value="Genomic_DNA"/>
</dbReference>
<dbReference type="OrthoDB" id="9769677at2"/>
<accession>A0A3D9N3X6</accession>
<keyword evidence="9" id="KW-1185">Reference proteome</keyword>
<keyword evidence="3" id="KW-0560">Oxidoreductase</keyword>
<evidence type="ECO:0000313" key="8">
    <source>
        <dbReference type="EMBL" id="REE25664.1"/>
    </source>
</evidence>
<feature type="domain" description="4Fe-4S ferredoxin-type" evidence="7">
    <location>
        <begin position="296"/>
        <end position="328"/>
    </location>
</feature>